<dbReference type="SUPFAM" id="SSF51161">
    <property type="entry name" value="Trimeric LpxA-like enzymes"/>
    <property type="match status" value="1"/>
</dbReference>
<dbReference type="AlphaFoldDB" id="A0A381WW27"/>
<evidence type="ECO:0000259" key="7">
    <source>
        <dbReference type="Pfam" id="PF04613"/>
    </source>
</evidence>
<dbReference type="InterPro" id="IPR011004">
    <property type="entry name" value="Trimer_LpxA-like_sf"/>
</dbReference>
<keyword evidence="3" id="KW-0808">Transferase</keyword>
<dbReference type="NCBIfam" id="NF002060">
    <property type="entry name" value="PRK00892.1"/>
    <property type="match status" value="1"/>
</dbReference>
<dbReference type="NCBIfam" id="TIGR01853">
    <property type="entry name" value="lipid_A_lpxD"/>
    <property type="match status" value="1"/>
</dbReference>
<evidence type="ECO:0000256" key="6">
    <source>
        <dbReference type="ARBA" id="ARBA00023315"/>
    </source>
</evidence>
<name>A0A381WW27_9ZZZZ</name>
<evidence type="ECO:0000313" key="8">
    <source>
        <dbReference type="EMBL" id="SVA56746.1"/>
    </source>
</evidence>
<keyword evidence="1" id="KW-0444">Lipid biosynthesis</keyword>
<proteinExistence type="inferred from homology"/>
<keyword evidence="2" id="KW-0441">Lipid A biosynthesis</keyword>
<dbReference type="InterPro" id="IPR020573">
    <property type="entry name" value="UDP_GlcNAc_AcTrfase_non-rep"/>
</dbReference>
<sequence length="342" mass="35986">MNLGDVAKKINGTVEGDSSIEITGVSSIETAKKGHITFSKGKKFIDKLKESKASAVLVGTKEEVGISQVISSNPELAFARLLEHFHPEPKPKPGIHSSVVLGANVVLGQRVALAPLVCVGDNVRIGDDVVVCAGTVIGDNCELGNGTLIHSNVTLYRNSIIGSRVTLHAGVVIGSDGFGYTVDEKGTHVKINQIGNVVIEDNVEVGANSCIDRAATGTTLIKKGTKIDNLVQVAHNCTIGENCILVAQVGIAGSCNLGRHVVLAGQAGLSDHVTVGDNVTLAAKSAALRDIKSNSIYGGIPAFPLNTWKRSVTILPKLPDLSRKVRDLENRLNDLEKNNSDE</sequence>
<evidence type="ECO:0000256" key="5">
    <source>
        <dbReference type="ARBA" id="ARBA00023098"/>
    </source>
</evidence>
<organism evidence="8">
    <name type="scientific">marine metagenome</name>
    <dbReference type="NCBI Taxonomy" id="408172"/>
    <lineage>
        <taxon>unclassified sequences</taxon>
        <taxon>metagenomes</taxon>
        <taxon>ecological metagenomes</taxon>
    </lineage>
</organism>
<dbReference type="InterPro" id="IPR001451">
    <property type="entry name" value="Hexapep"/>
</dbReference>
<dbReference type="Gene3D" id="2.160.10.10">
    <property type="entry name" value="Hexapeptide repeat proteins"/>
    <property type="match status" value="1"/>
</dbReference>
<dbReference type="InterPro" id="IPR007691">
    <property type="entry name" value="LpxD"/>
</dbReference>
<reference evidence="8" key="1">
    <citation type="submission" date="2018-05" db="EMBL/GenBank/DDBJ databases">
        <authorList>
            <person name="Lanie J.A."/>
            <person name="Ng W.-L."/>
            <person name="Kazmierczak K.M."/>
            <person name="Andrzejewski T.M."/>
            <person name="Davidsen T.M."/>
            <person name="Wayne K.J."/>
            <person name="Tettelin H."/>
            <person name="Glass J.I."/>
            <person name="Rusch D."/>
            <person name="Podicherti R."/>
            <person name="Tsui H.-C.T."/>
            <person name="Winkler M.E."/>
        </authorList>
    </citation>
    <scope>NUCLEOTIDE SEQUENCE</scope>
</reference>
<dbReference type="GO" id="GO:0016410">
    <property type="term" value="F:N-acyltransferase activity"/>
    <property type="evidence" value="ECO:0007669"/>
    <property type="project" value="InterPro"/>
</dbReference>
<keyword evidence="4" id="KW-0677">Repeat</keyword>
<evidence type="ECO:0000256" key="2">
    <source>
        <dbReference type="ARBA" id="ARBA00022556"/>
    </source>
</evidence>
<evidence type="ECO:0000256" key="3">
    <source>
        <dbReference type="ARBA" id="ARBA00022679"/>
    </source>
</evidence>
<dbReference type="EMBL" id="UINC01013085">
    <property type="protein sequence ID" value="SVA56746.1"/>
    <property type="molecule type" value="Genomic_DNA"/>
</dbReference>
<dbReference type="GO" id="GO:0009245">
    <property type="term" value="P:lipid A biosynthetic process"/>
    <property type="evidence" value="ECO:0007669"/>
    <property type="project" value="UniProtKB-KW"/>
</dbReference>
<dbReference type="PANTHER" id="PTHR43378">
    <property type="entry name" value="UDP-3-O-ACYLGLUCOSAMINE N-ACYLTRANSFERASE"/>
    <property type="match status" value="1"/>
</dbReference>
<dbReference type="CDD" id="cd03352">
    <property type="entry name" value="LbH_LpxD"/>
    <property type="match status" value="1"/>
</dbReference>
<keyword evidence="5" id="KW-0443">Lipid metabolism</keyword>
<keyword evidence="6" id="KW-0012">Acyltransferase</keyword>
<protein>
    <recommendedName>
        <fullName evidence="7">UDP-3-O-[3-hydroxymyristoyl] glucosamine N-acyltransferase non-repeat region domain-containing protein</fullName>
    </recommendedName>
</protein>
<dbReference type="Gene3D" id="3.40.1390.10">
    <property type="entry name" value="MurE/MurF, N-terminal domain"/>
    <property type="match status" value="1"/>
</dbReference>
<dbReference type="Pfam" id="PF00132">
    <property type="entry name" value="Hexapep"/>
    <property type="match status" value="2"/>
</dbReference>
<dbReference type="PANTHER" id="PTHR43378:SF2">
    <property type="entry name" value="UDP-3-O-ACYLGLUCOSAMINE N-ACYLTRANSFERASE 1, MITOCHONDRIAL-RELATED"/>
    <property type="match status" value="1"/>
</dbReference>
<accession>A0A381WW27</accession>
<evidence type="ECO:0000256" key="4">
    <source>
        <dbReference type="ARBA" id="ARBA00022737"/>
    </source>
</evidence>
<dbReference type="Pfam" id="PF04613">
    <property type="entry name" value="LpxD"/>
    <property type="match status" value="1"/>
</dbReference>
<dbReference type="HAMAP" id="MF_00523">
    <property type="entry name" value="LpxD"/>
    <property type="match status" value="1"/>
</dbReference>
<gene>
    <name evidence="8" type="ORF">METZ01_LOCUS109600</name>
</gene>
<feature type="domain" description="UDP-3-O-[3-hydroxymyristoyl] glucosamine N-acyltransferase non-repeat region" evidence="7">
    <location>
        <begin position="20"/>
        <end position="84"/>
    </location>
</feature>
<evidence type="ECO:0000256" key="1">
    <source>
        <dbReference type="ARBA" id="ARBA00022516"/>
    </source>
</evidence>
<dbReference type="GO" id="GO:0016020">
    <property type="term" value="C:membrane"/>
    <property type="evidence" value="ECO:0007669"/>
    <property type="project" value="GOC"/>
</dbReference>